<dbReference type="Pfam" id="PF00270">
    <property type="entry name" value="DEAD"/>
    <property type="match status" value="1"/>
</dbReference>
<dbReference type="GO" id="GO:0006269">
    <property type="term" value="P:DNA replication, synthesis of primer"/>
    <property type="evidence" value="ECO:0007669"/>
    <property type="project" value="UniProtKB-KW"/>
</dbReference>
<comment type="cofactor">
    <cofactor evidence="12">
        <name>Zn(2+)</name>
        <dbReference type="ChEBI" id="CHEBI:29105"/>
    </cofactor>
    <text evidence="12">Binds 2 zinc ions per subunit.</text>
</comment>
<protein>
    <recommendedName>
        <fullName evidence="12">Replication restart protein PriA</fullName>
    </recommendedName>
    <alternativeName>
        <fullName evidence="12">ATP-dependent DNA helicase PriA</fullName>
        <ecNumber evidence="12">5.6.2.4</ecNumber>
    </alternativeName>
    <alternativeName>
        <fullName evidence="12">DNA 3'-5' helicase PriA</fullName>
    </alternativeName>
</protein>
<comment type="similarity">
    <text evidence="12">Belongs to the helicase family. PriA subfamily.</text>
</comment>
<dbReference type="AlphaFoldDB" id="A0A109Q9N8"/>
<feature type="binding site" evidence="12">
    <location>
        <position position="462"/>
    </location>
    <ligand>
        <name>Zn(2+)</name>
        <dbReference type="ChEBI" id="CHEBI:29105"/>
        <label>2</label>
    </ligand>
</feature>
<keyword evidence="8 12" id="KW-0067">ATP-binding</keyword>
<keyword evidence="3 12" id="KW-0479">Metal-binding</keyword>
<evidence type="ECO:0000256" key="1">
    <source>
        <dbReference type="ARBA" id="ARBA00022515"/>
    </source>
</evidence>
<dbReference type="InterPro" id="IPR048949">
    <property type="entry name" value="WHD_PriA"/>
</dbReference>
<name>A0A109Q9N8_9GAMM</name>
<dbReference type="FunFam" id="3.40.1440.60:FF:000001">
    <property type="entry name" value="Primosomal protein N"/>
    <property type="match status" value="1"/>
</dbReference>
<dbReference type="EMBL" id="CP013920">
    <property type="protein sequence ID" value="AMA64906.1"/>
    <property type="molecule type" value="Genomic_DNA"/>
</dbReference>
<evidence type="ECO:0000259" key="13">
    <source>
        <dbReference type="PROSITE" id="PS51192"/>
    </source>
</evidence>
<dbReference type="InterPro" id="IPR011545">
    <property type="entry name" value="DEAD/DEAH_box_helicase_dom"/>
</dbReference>
<evidence type="ECO:0000256" key="7">
    <source>
        <dbReference type="ARBA" id="ARBA00022833"/>
    </source>
</evidence>
<dbReference type="PANTHER" id="PTHR30580">
    <property type="entry name" value="PRIMOSOMAL PROTEIN N"/>
    <property type="match status" value="1"/>
</dbReference>
<dbReference type="STRING" id="634113.AUT07_00325"/>
<dbReference type="GO" id="GO:0006302">
    <property type="term" value="P:double-strand break repair"/>
    <property type="evidence" value="ECO:0007669"/>
    <property type="project" value="InterPro"/>
</dbReference>
<evidence type="ECO:0000256" key="8">
    <source>
        <dbReference type="ARBA" id="ARBA00022840"/>
    </source>
</evidence>
<keyword evidence="15" id="KW-1185">Reference proteome</keyword>
<evidence type="ECO:0000256" key="11">
    <source>
        <dbReference type="ARBA" id="ARBA00048988"/>
    </source>
</evidence>
<feature type="binding site" evidence="12">
    <location>
        <position position="465"/>
    </location>
    <ligand>
        <name>Zn(2+)</name>
        <dbReference type="ChEBI" id="CHEBI:29105"/>
        <label>2</label>
    </ligand>
</feature>
<dbReference type="HAMAP" id="MF_00983">
    <property type="entry name" value="PriA"/>
    <property type="match status" value="1"/>
</dbReference>
<gene>
    <name evidence="12 14" type="primary">priA</name>
    <name evidence="14" type="ORF">AUT07_00325</name>
</gene>
<feature type="binding site" evidence="12">
    <location>
        <position position="475"/>
    </location>
    <ligand>
        <name>Zn(2+)</name>
        <dbReference type="ChEBI" id="CHEBI:29105"/>
        <label>1</label>
    </ligand>
</feature>
<dbReference type="KEGG" id="asy:AUT07_00325"/>
<dbReference type="Pfam" id="PF18074">
    <property type="entry name" value="PriA_C"/>
    <property type="match status" value="1"/>
</dbReference>
<dbReference type="Pfam" id="PF21213">
    <property type="entry name" value="WHD_PriA"/>
    <property type="match status" value="1"/>
</dbReference>
<dbReference type="InterPro" id="IPR041222">
    <property type="entry name" value="PriA_3primeBD"/>
</dbReference>
<dbReference type="Pfam" id="PF17764">
    <property type="entry name" value="PriA_3primeBD"/>
    <property type="match status" value="1"/>
</dbReference>
<evidence type="ECO:0000313" key="15">
    <source>
        <dbReference type="Proteomes" id="UP000069926"/>
    </source>
</evidence>
<evidence type="ECO:0000256" key="4">
    <source>
        <dbReference type="ARBA" id="ARBA00022741"/>
    </source>
</evidence>
<reference evidence="14 15" key="1">
    <citation type="submission" date="2016-01" db="EMBL/GenBank/DDBJ databases">
        <title>Genome sequence of Ca. Arsenophonus lipopteni, the exclusive symbiont of a blood sucking fly Lipoptena cervi (Diptera: Hippoboscidae).</title>
        <authorList>
            <person name="Novakova E."/>
            <person name="Hypsa V."/>
            <person name="Nguyen P."/>
            <person name="Husnik F."/>
            <person name="Darby A.C."/>
        </authorList>
    </citation>
    <scope>NUCLEOTIDE SEQUENCE [LARGE SCALE GENOMIC DNA]</scope>
    <source>
        <strain evidence="14 15">CB</strain>
    </source>
</reference>
<evidence type="ECO:0000256" key="10">
    <source>
        <dbReference type="ARBA" id="ARBA00023235"/>
    </source>
</evidence>
<dbReference type="GO" id="GO:0005524">
    <property type="term" value="F:ATP binding"/>
    <property type="evidence" value="ECO:0007669"/>
    <property type="project" value="UniProtKB-UniRule"/>
</dbReference>
<dbReference type="GO" id="GO:1990077">
    <property type="term" value="C:primosome complex"/>
    <property type="evidence" value="ECO:0007669"/>
    <property type="project" value="UniProtKB-UniRule"/>
</dbReference>
<dbReference type="InterPro" id="IPR041236">
    <property type="entry name" value="PriA_C"/>
</dbReference>
<keyword evidence="1 12" id="KW-0639">Primosome</keyword>
<evidence type="ECO:0000313" key="14">
    <source>
        <dbReference type="EMBL" id="AMA64906.1"/>
    </source>
</evidence>
<feature type="binding site" evidence="12">
    <location>
        <position position="438"/>
    </location>
    <ligand>
        <name>Zn(2+)</name>
        <dbReference type="ChEBI" id="CHEBI:29105"/>
        <label>1</label>
    </ligand>
</feature>
<keyword evidence="4 12" id="KW-0547">Nucleotide-binding</keyword>
<dbReference type="PATRIC" id="fig|634113.3.peg.316"/>
<keyword evidence="5 12" id="KW-0378">Hydrolase</keyword>
<comment type="function">
    <text evidence="12">Initiates the restart of stalled replication forks, which reloads the replicative helicase on sites other than the origin of replication. Recognizes and binds to abandoned replication forks and remodels them to uncover a helicase loading site. Promotes assembly of the primosome at these replication forks.</text>
</comment>
<proteinExistence type="inferred from homology"/>
<organism evidence="14 15">
    <name type="scientific">Candidatus Arsenophonus lipoptenae</name>
    <dbReference type="NCBI Taxonomy" id="634113"/>
    <lineage>
        <taxon>Bacteria</taxon>
        <taxon>Pseudomonadati</taxon>
        <taxon>Pseudomonadota</taxon>
        <taxon>Gammaproteobacteria</taxon>
        <taxon>Enterobacterales</taxon>
        <taxon>Morganellaceae</taxon>
        <taxon>Arsenophonus</taxon>
    </lineage>
</organism>
<dbReference type="NCBIfam" id="NF004065">
    <property type="entry name" value="PRK05580.1-1"/>
    <property type="match status" value="1"/>
</dbReference>
<dbReference type="PROSITE" id="PS51192">
    <property type="entry name" value="HELICASE_ATP_BIND_1"/>
    <property type="match status" value="1"/>
</dbReference>
<sequence length="731" mass="85359">MNIVKVALPIPVMHAFNYQLPSNFLSPIKGRRVLVPLGKRMILGIVLSDNIHVKCSYRQYKIIKEILDYESLFSDNLLSLLIWSSKYYHYPIGEVLFHALPSLLRQGKGTIFSPLQQWQVTSYGKNTSINQLRRSPKQQKALKLLQERNLYHHQINEFELSKNTLKLLKKKNLIQLLYVQPQMENWYPNFYFFIKKKELNLEQKTVVRILNSKLKFTTFVLVSKNSFSKIKVYLNVIGNVLKTGKQVLLLVPEIKLIYNFMDIFKKRFNAPIDILHSKLNNNERLAVWLRAKKGYSAIVIGTRSAVLISFMNLGLIILDEENDNAYKEQYGWRYHARDFAVMRAKKEDISIILGTETPSLESLKNIDEGKYQRLDLTEQTKSNKKLSQYLLDLKCQPLKHGISRILIQRIEDHLLANNKVLLFLNRRGYSPILICHNCSWIAECLSCNYYYTLHYYDRQMHCHRCNNQLPMPIQCLKCGLKCLITLGLGTEQLEKIINNIFPDVPVTRIDSDTIYDKKELKKKLEIIYKNGARILIGTQILAKGYICPDITLVSLLNIDSVLFASDYRAIEKFAQLYIKISNNIIDRTKNSELILQTYYPENPLLLTLIKKGYNALAIEMLAERRDVSLPPYSNHIIIRSEDYNDKSAANFLEKCRQYIEQHSMRDSKLCLIGPIPAIKFKCAGRFHWQLLLQHPSRYYLQQFFSCVLPKIMKYPEGRKIKWNIDVDPIEN</sequence>
<evidence type="ECO:0000256" key="2">
    <source>
        <dbReference type="ARBA" id="ARBA00022705"/>
    </source>
</evidence>
<keyword evidence="7 12" id="KW-0862">Zinc</keyword>
<dbReference type="GO" id="GO:0006270">
    <property type="term" value="P:DNA replication initiation"/>
    <property type="evidence" value="ECO:0007669"/>
    <property type="project" value="TreeGrafter"/>
</dbReference>
<feature type="binding site" evidence="12">
    <location>
        <position position="478"/>
    </location>
    <ligand>
        <name>Zn(2+)</name>
        <dbReference type="ChEBI" id="CHEBI:29105"/>
        <label>1</label>
    </ligand>
</feature>
<feature type="binding site" evidence="12">
    <location>
        <position position="435"/>
    </location>
    <ligand>
        <name>Zn(2+)</name>
        <dbReference type="ChEBI" id="CHEBI:29105"/>
        <label>1</label>
    </ligand>
</feature>
<keyword evidence="10 12" id="KW-0413">Isomerase</keyword>
<dbReference type="RefSeq" id="WP_066283332.1">
    <property type="nucleotide sequence ID" value="NZ_CP013920.1"/>
</dbReference>
<dbReference type="GO" id="GO:0016887">
    <property type="term" value="F:ATP hydrolysis activity"/>
    <property type="evidence" value="ECO:0007669"/>
    <property type="project" value="RHEA"/>
</dbReference>
<dbReference type="Gene3D" id="3.40.1440.60">
    <property type="entry name" value="PriA, 3(prime) DNA-binding domain"/>
    <property type="match status" value="1"/>
</dbReference>
<keyword evidence="6 12" id="KW-0347">Helicase</keyword>
<feature type="domain" description="Helicase ATP-binding" evidence="13">
    <location>
        <begin position="210"/>
        <end position="376"/>
    </location>
</feature>
<feature type="binding site" evidence="12">
    <location>
        <position position="447"/>
    </location>
    <ligand>
        <name>Zn(2+)</name>
        <dbReference type="ChEBI" id="CHEBI:29105"/>
        <label>2</label>
    </ligand>
</feature>
<dbReference type="EC" id="5.6.2.4" evidence="12"/>
<dbReference type="OrthoDB" id="9759544at2"/>
<comment type="subunit">
    <text evidence="12">Component of the replication restart primosome.</text>
</comment>
<evidence type="ECO:0000256" key="12">
    <source>
        <dbReference type="HAMAP-Rule" id="MF_00983"/>
    </source>
</evidence>
<dbReference type="InterPro" id="IPR005259">
    <property type="entry name" value="PriA"/>
</dbReference>
<dbReference type="GO" id="GO:0006310">
    <property type="term" value="P:DNA recombination"/>
    <property type="evidence" value="ECO:0007669"/>
    <property type="project" value="InterPro"/>
</dbReference>
<dbReference type="InterPro" id="IPR014001">
    <property type="entry name" value="Helicase_ATP-bd"/>
</dbReference>
<comment type="catalytic activity">
    <reaction evidence="12">
        <text>Couples ATP hydrolysis with the unwinding of duplex DNA by translocating in the 3'-5' direction.</text>
        <dbReference type="EC" id="5.6.2.4"/>
    </reaction>
</comment>
<dbReference type="NCBIfam" id="TIGR00595">
    <property type="entry name" value="priA"/>
    <property type="match status" value="1"/>
</dbReference>
<dbReference type="Gene3D" id="3.40.50.300">
    <property type="entry name" value="P-loop containing nucleotide triphosphate hydrolases"/>
    <property type="match status" value="1"/>
</dbReference>
<keyword evidence="2 12" id="KW-0235">DNA replication</keyword>
<dbReference type="GO" id="GO:0043138">
    <property type="term" value="F:3'-5' DNA helicase activity"/>
    <property type="evidence" value="ECO:0007669"/>
    <property type="project" value="UniProtKB-EC"/>
</dbReference>
<evidence type="ECO:0000256" key="6">
    <source>
        <dbReference type="ARBA" id="ARBA00022806"/>
    </source>
</evidence>
<dbReference type="InterPro" id="IPR027417">
    <property type="entry name" value="P-loop_NTPase"/>
</dbReference>
<feature type="binding site" evidence="12">
    <location>
        <position position="444"/>
    </location>
    <ligand>
        <name>Zn(2+)</name>
        <dbReference type="ChEBI" id="CHEBI:29105"/>
        <label>2</label>
    </ligand>
</feature>
<dbReference type="Proteomes" id="UP000069926">
    <property type="component" value="Chromosome"/>
</dbReference>
<comment type="catalytic activity">
    <reaction evidence="11 12">
        <text>ATP + H2O = ADP + phosphate + H(+)</text>
        <dbReference type="Rhea" id="RHEA:13065"/>
        <dbReference type="ChEBI" id="CHEBI:15377"/>
        <dbReference type="ChEBI" id="CHEBI:15378"/>
        <dbReference type="ChEBI" id="CHEBI:30616"/>
        <dbReference type="ChEBI" id="CHEBI:43474"/>
        <dbReference type="ChEBI" id="CHEBI:456216"/>
        <dbReference type="EC" id="5.6.2.4"/>
    </reaction>
</comment>
<evidence type="ECO:0000256" key="3">
    <source>
        <dbReference type="ARBA" id="ARBA00022723"/>
    </source>
</evidence>
<dbReference type="InterPro" id="IPR042115">
    <property type="entry name" value="PriA_3primeBD_sf"/>
</dbReference>
<evidence type="ECO:0000256" key="5">
    <source>
        <dbReference type="ARBA" id="ARBA00022801"/>
    </source>
</evidence>
<dbReference type="SUPFAM" id="SSF52540">
    <property type="entry name" value="P-loop containing nucleoside triphosphate hydrolases"/>
    <property type="match status" value="2"/>
</dbReference>
<dbReference type="FunFam" id="3.40.50.300:FF:000489">
    <property type="entry name" value="Primosome assembly protein PriA"/>
    <property type="match status" value="1"/>
</dbReference>
<dbReference type="GO" id="GO:0008270">
    <property type="term" value="F:zinc ion binding"/>
    <property type="evidence" value="ECO:0007669"/>
    <property type="project" value="UniProtKB-UniRule"/>
</dbReference>
<dbReference type="GO" id="GO:0003677">
    <property type="term" value="F:DNA binding"/>
    <property type="evidence" value="ECO:0007669"/>
    <property type="project" value="UniProtKB-UniRule"/>
</dbReference>
<dbReference type="PANTHER" id="PTHR30580:SF0">
    <property type="entry name" value="PRIMOSOMAL PROTEIN N"/>
    <property type="match status" value="1"/>
</dbReference>
<keyword evidence="9 12" id="KW-0238">DNA-binding</keyword>
<accession>A0A109Q9N8</accession>
<evidence type="ECO:0000256" key="9">
    <source>
        <dbReference type="ARBA" id="ARBA00023125"/>
    </source>
</evidence>